<dbReference type="Proteomes" id="UP000483379">
    <property type="component" value="Unassembled WGS sequence"/>
</dbReference>
<evidence type="ECO:0000313" key="5">
    <source>
        <dbReference type="EMBL" id="NEV63981.1"/>
    </source>
</evidence>
<comment type="caution">
    <text evidence="5">The sequence shown here is derived from an EMBL/GenBank/DDBJ whole genome shotgun (WGS) entry which is preliminary data.</text>
</comment>
<comment type="similarity">
    <text evidence="1">Belongs to the transglycosylase Slt family.</text>
</comment>
<dbReference type="CDD" id="cd00060">
    <property type="entry name" value="FHA"/>
    <property type="match status" value="1"/>
</dbReference>
<proteinExistence type="inferred from homology"/>
<dbReference type="InterPro" id="IPR008258">
    <property type="entry name" value="Transglycosylase_SLT_dom_1"/>
</dbReference>
<keyword evidence="2" id="KW-0175">Coiled coil</keyword>
<keyword evidence="3" id="KW-1133">Transmembrane helix</keyword>
<feature type="domain" description="FHA" evidence="4">
    <location>
        <begin position="43"/>
        <end position="92"/>
    </location>
</feature>
<reference evidence="5 6" key="1">
    <citation type="submission" date="2020-02" db="EMBL/GenBank/DDBJ databases">
        <title>Genome sequences of Thiorhodococcus mannitoliphagus and Thiorhodococcus minor, purple sulfur photosynthetic bacteria in the gammaproteobacterial family, Chromatiaceae.</title>
        <authorList>
            <person name="Aviles F.A."/>
            <person name="Meyer T.E."/>
            <person name="Kyndt J.A."/>
        </authorList>
    </citation>
    <scope>NUCLEOTIDE SEQUENCE [LARGE SCALE GENOMIC DNA]</scope>
    <source>
        <strain evidence="5 6">DSM 11518</strain>
    </source>
</reference>
<dbReference type="SUPFAM" id="SSF49879">
    <property type="entry name" value="SMAD/FHA domain"/>
    <property type="match status" value="1"/>
</dbReference>
<gene>
    <name evidence="5" type="ORF">G3446_19160</name>
</gene>
<evidence type="ECO:0000256" key="1">
    <source>
        <dbReference type="ARBA" id="ARBA00007734"/>
    </source>
</evidence>
<evidence type="ECO:0000259" key="4">
    <source>
        <dbReference type="PROSITE" id="PS50006"/>
    </source>
</evidence>
<protein>
    <submittedName>
        <fullName evidence="5">Transglycosylase SLT domain-containing protein</fullName>
    </submittedName>
</protein>
<dbReference type="Gene3D" id="2.60.200.20">
    <property type="match status" value="1"/>
</dbReference>
<accession>A0A6M0K406</accession>
<keyword evidence="3" id="KW-0472">Membrane</keyword>
<dbReference type="InterPro" id="IPR000253">
    <property type="entry name" value="FHA_dom"/>
</dbReference>
<feature type="transmembrane region" description="Helical" evidence="3">
    <location>
        <begin position="166"/>
        <end position="187"/>
    </location>
</feature>
<dbReference type="AlphaFoldDB" id="A0A6M0K406"/>
<dbReference type="PANTHER" id="PTHR37423">
    <property type="entry name" value="SOLUBLE LYTIC MUREIN TRANSGLYCOSYLASE-RELATED"/>
    <property type="match status" value="1"/>
</dbReference>
<dbReference type="SUPFAM" id="SSF53955">
    <property type="entry name" value="Lysozyme-like"/>
    <property type="match status" value="1"/>
</dbReference>
<keyword evidence="3" id="KW-0812">Transmembrane</keyword>
<dbReference type="CDD" id="cd16894">
    <property type="entry name" value="MltD-like"/>
    <property type="match status" value="1"/>
</dbReference>
<dbReference type="PROSITE" id="PS50006">
    <property type="entry name" value="FHA_DOMAIN"/>
    <property type="match status" value="1"/>
</dbReference>
<evidence type="ECO:0000256" key="2">
    <source>
        <dbReference type="SAM" id="Coils"/>
    </source>
</evidence>
<dbReference type="RefSeq" id="WP_164454447.1">
    <property type="nucleotide sequence ID" value="NZ_JAAIJQ010000069.1"/>
</dbReference>
<feature type="coiled-coil region" evidence="2">
    <location>
        <begin position="199"/>
        <end position="245"/>
    </location>
</feature>
<evidence type="ECO:0000313" key="6">
    <source>
        <dbReference type="Proteomes" id="UP000483379"/>
    </source>
</evidence>
<keyword evidence="6" id="KW-1185">Reference proteome</keyword>
<dbReference type="Gene3D" id="1.10.530.10">
    <property type="match status" value="1"/>
</dbReference>
<sequence>MPPRDERGYSPSLRRETASLPPLLLDYVDPRGQPQRLSLTEPLIIGRADDCGLQLSHPLVSRQHLVIYPEAGRWWLRDLQSSNGTLVAARPIEKLPLDGVITAELGSGGPRIKLTLVREEPREPAAPTREEVSRRYFDDVHTGDLGEHTQFIRQAFKDVKRRQRRLYLGLIGVVLLLLMAVGGYALFQHEQLVKTTRLANDIFYDMKELELQIANVEAEVDADASAELKAQVAESKRRLVAMRERYDAFVEQVQKARPIPLDSEDKLILHVARIFGETEVDVPDDFAAEVKKYIRKWQSSSRLRRAIRRLKENGYGPIIRRELEAQGLPPQFMYVSLQETNFRPRAVGPPTRYGRAKGMWQFIPATGKRYGLQPGPLQQTGQYDPEDERHDVAKATRAAAKYLKDIYRTDAQASGLLVMASYNWGEGNIIKRLRKMPENPRERNFWKLLRDHKIPKETYDYVFYIVSATVICENPALFGFDFPNPLASG</sequence>
<dbReference type="InterPro" id="IPR023346">
    <property type="entry name" value="Lysozyme-like_dom_sf"/>
</dbReference>
<dbReference type="InterPro" id="IPR008984">
    <property type="entry name" value="SMAD_FHA_dom_sf"/>
</dbReference>
<evidence type="ECO:0000256" key="3">
    <source>
        <dbReference type="SAM" id="Phobius"/>
    </source>
</evidence>
<organism evidence="5 6">
    <name type="scientific">Thiorhodococcus minor</name>
    <dbReference type="NCBI Taxonomy" id="57489"/>
    <lineage>
        <taxon>Bacteria</taxon>
        <taxon>Pseudomonadati</taxon>
        <taxon>Pseudomonadota</taxon>
        <taxon>Gammaproteobacteria</taxon>
        <taxon>Chromatiales</taxon>
        <taxon>Chromatiaceae</taxon>
        <taxon>Thiorhodococcus</taxon>
    </lineage>
</organism>
<dbReference type="SMART" id="SM00240">
    <property type="entry name" value="FHA"/>
    <property type="match status" value="1"/>
</dbReference>
<dbReference type="EMBL" id="JAAIJQ010000069">
    <property type="protein sequence ID" value="NEV63981.1"/>
    <property type="molecule type" value="Genomic_DNA"/>
</dbReference>
<name>A0A6M0K406_9GAMM</name>
<dbReference type="Pfam" id="PF00498">
    <property type="entry name" value="FHA"/>
    <property type="match status" value="1"/>
</dbReference>
<dbReference type="Pfam" id="PF01464">
    <property type="entry name" value="SLT"/>
    <property type="match status" value="1"/>
</dbReference>
<dbReference type="PANTHER" id="PTHR37423:SF2">
    <property type="entry name" value="MEMBRANE-BOUND LYTIC MUREIN TRANSGLYCOSYLASE C"/>
    <property type="match status" value="1"/>
</dbReference>